<dbReference type="PROSITE" id="PS51391">
    <property type="entry name" value="CID"/>
    <property type="match status" value="1"/>
</dbReference>
<dbReference type="InterPro" id="IPR006569">
    <property type="entry name" value="CID_dom"/>
</dbReference>
<dbReference type="GO" id="GO:0032786">
    <property type="term" value="P:positive regulation of DNA-templated transcription, elongation"/>
    <property type="evidence" value="ECO:0007669"/>
    <property type="project" value="InterPro"/>
</dbReference>
<dbReference type="InterPro" id="IPR024638">
    <property type="entry name" value="Ctk3_N"/>
</dbReference>
<dbReference type="PANTHER" id="PTHR28291">
    <property type="entry name" value="CTD KINASE SUBUNIT GAMMA"/>
    <property type="match status" value="1"/>
</dbReference>
<reference evidence="3 4" key="1">
    <citation type="journal article" date="2017" name="Clin. Infect. Dis.">
        <title>Simultaneous emergence of multidrug-resistant Candida auris on 3 continents confirmed by whole-genome sequencing and epidemiological analyses.</title>
        <authorList>
            <person name="Lockhart S.R."/>
            <person name="Etienne K.A."/>
            <person name="Vallabhaneni S."/>
            <person name="Farooqi J."/>
            <person name="Chowdhary A."/>
            <person name="Govender N.P."/>
            <person name="Colombo A.L."/>
            <person name="Calvo B."/>
            <person name="Cuomo C.A."/>
            <person name="Desjardins C.A."/>
            <person name="Berkow E.L."/>
            <person name="Castanheira M."/>
            <person name="Magobo R.E."/>
            <person name="Jabeen K."/>
            <person name="Asghar R.J."/>
            <person name="Meis J.F."/>
            <person name="Jackson B."/>
            <person name="Chiller T."/>
            <person name="Litvintseva A.P."/>
        </authorList>
    </citation>
    <scope>NUCLEOTIDE SEQUENCE [LARGE SCALE GENOMIC DNA]</scope>
    <source>
        <strain evidence="3 4">B8441</strain>
    </source>
</reference>
<name>A0A2H0ZYQ5_CANAR</name>
<dbReference type="VEuPathDB" id="FungiDB:CJI97_002533"/>
<dbReference type="AlphaFoldDB" id="A0A2H0ZYQ5"/>
<dbReference type="Pfam" id="PF12243">
    <property type="entry name" value="CTK3"/>
    <property type="match status" value="1"/>
</dbReference>
<feature type="domain" description="CID" evidence="1">
    <location>
        <begin position="23"/>
        <end position="181"/>
    </location>
</feature>
<evidence type="ECO:0000313" key="3">
    <source>
        <dbReference type="EMBL" id="PIS55767.1"/>
    </source>
</evidence>
<dbReference type="EMBL" id="PEKT02000004">
    <property type="protein sequence ID" value="PIS55767.1"/>
    <property type="molecule type" value="Genomic_DNA"/>
</dbReference>
<dbReference type="VEuPathDB" id="FungiDB:CJI96_0000330"/>
<dbReference type="VEuPathDB" id="FungiDB:CJJ07_002367"/>
<dbReference type="GO" id="GO:0045943">
    <property type="term" value="P:positive regulation of transcription by RNA polymerase I"/>
    <property type="evidence" value="ECO:0007669"/>
    <property type="project" value="TreeGrafter"/>
</dbReference>
<dbReference type="VEuPathDB" id="FungiDB:B9J08_001872"/>
<dbReference type="GO" id="GO:0070692">
    <property type="term" value="C:CTDK-1 complex"/>
    <property type="evidence" value="ECO:0007669"/>
    <property type="project" value="InterPro"/>
</dbReference>
<dbReference type="VEuPathDB" id="FungiDB:CJJ09_001610"/>
<dbReference type="EMBL" id="PEKT03000001">
    <property type="protein sequence ID" value="KAK8442025.1"/>
    <property type="molecule type" value="Genomic_DNA"/>
</dbReference>
<comment type="caution">
    <text evidence="3">The sequence shown here is derived from an EMBL/GenBank/DDBJ whole genome shotgun (WGS) entry which is preliminary data.</text>
</comment>
<evidence type="ECO:0000313" key="4">
    <source>
        <dbReference type="Proteomes" id="UP000230249"/>
    </source>
</evidence>
<proteinExistence type="predicted"/>
<dbReference type="PANTHER" id="PTHR28291:SF1">
    <property type="entry name" value="CTD KINASE SUBUNIT GAMMA"/>
    <property type="match status" value="1"/>
</dbReference>
<dbReference type="STRING" id="498019.A0A2H0ZYQ5"/>
<dbReference type="InterPro" id="IPR042326">
    <property type="entry name" value="Ctk3"/>
</dbReference>
<dbReference type="Pfam" id="PF12350">
    <property type="entry name" value="CTK3_C"/>
    <property type="match status" value="1"/>
</dbReference>
<gene>
    <name evidence="3" type="ORF">B9J08_001872</name>
    <name evidence="2" type="ORF">B9J08_00342</name>
</gene>
<reference evidence="2 4" key="3">
    <citation type="journal article" date="2018" name="Nat. Commun.">
        <title>Genomic insights into multidrug-resistance, mating and virulence in Candida auris and related emerging species.</title>
        <authorList>
            <person name="Munoz J.F."/>
            <person name="Gade L."/>
            <person name="Chow N.A."/>
            <person name="Loparev V.N."/>
            <person name="Juieng P."/>
            <person name="Berkow E.L."/>
            <person name="Farrer R.A."/>
            <person name="Litvintseva A.P."/>
            <person name="Cuomo C.A."/>
        </authorList>
    </citation>
    <scope>GENOME REANNOTATION</scope>
    <source>
        <strain evidence="2 4">B8441</strain>
    </source>
</reference>
<evidence type="ECO:0000313" key="2">
    <source>
        <dbReference type="EMBL" id="KAK8442025.1"/>
    </source>
</evidence>
<dbReference type="Proteomes" id="UP000230249">
    <property type="component" value="Unassembled WGS sequence"/>
</dbReference>
<keyword evidence="4" id="KW-1185">Reference proteome</keyword>
<protein>
    <recommendedName>
        <fullName evidence="1">CID domain-containing protein</fullName>
    </recommendedName>
</protein>
<dbReference type="InterPro" id="IPR024637">
    <property type="entry name" value="Ctk3_C"/>
</dbReference>
<organism evidence="3">
    <name type="scientific">Candidozyma auris</name>
    <name type="common">Yeast</name>
    <name type="synonym">Candida auris</name>
    <dbReference type="NCBI Taxonomy" id="498019"/>
    <lineage>
        <taxon>Eukaryota</taxon>
        <taxon>Fungi</taxon>
        <taxon>Dikarya</taxon>
        <taxon>Ascomycota</taxon>
        <taxon>Saccharomycotina</taxon>
        <taxon>Pichiomycetes</taxon>
        <taxon>Metschnikowiaceae</taxon>
        <taxon>Candidozyma</taxon>
    </lineage>
</organism>
<reference evidence="3" key="2">
    <citation type="submission" date="2017-11" db="EMBL/GenBank/DDBJ databases">
        <title>Candida auris genome assembly and annotation.</title>
        <authorList>
            <person name="Munoz J.F."/>
            <person name="Gade L.G."/>
            <person name="Chow N.A."/>
            <person name="Litvintseva A.P."/>
            <person name="Loparev V.N."/>
            <person name="Cuomo C.A."/>
        </authorList>
    </citation>
    <scope>NUCLEOTIDE SEQUENCE</scope>
    <source>
        <strain evidence="3">B8441</strain>
    </source>
</reference>
<evidence type="ECO:0000259" key="1">
    <source>
        <dbReference type="PROSITE" id="PS51391"/>
    </source>
</evidence>
<accession>A0A2H0ZYQ5</accession>
<dbReference type="OMA" id="YNYPYVH"/>
<accession>A0A510P4S6</accession>
<sequence length="330" mass="38928">MMQRLSWFRTETSKVHHTETNMDSFETSSQFVQMLRNLVPNMQSLLRAAHFALKNFESEDYLFYAIMDVLDDPSVDLNTKSTIFQFIDILIHESFFISQQANSNYNYPYVHNLKTALPKIMLKVLPSTNNANLYNIFNNMKNISESLNINYSDFEKQYRSVSLLLPPEEQENIDQNIPYPEVKLDDVDTEDKDPAIKAWHILLRKRKQSQYERLRLLKHGPVHEESVPEDEIFSIRPKTTDQNKKHTDFALTKKQILARMEDDRETHKKSKETLWVVNRPSGTNAVTEDEFANYYWNRIEKISDKQNHEFLAVFDELNKLAAASYKDKQF</sequence>
<reference evidence="2" key="4">
    <citation type="submission" date="2024-03" db="EMBL/GenBank/DDBJ databases">
        <title>Improved genome assembly of Candida auris strain B8441 and annotation of B11205.</title>
        <authorList>
            <person name="Cauldron N.C."/>
            <person name="Shea T."/>
            <person name="Cuomo C.A."/>
        </authorList>
    </citation>
    <scope>NUCLEOTIDE SEQUENCE</scope>
    <source>
        <strain evidence="2">B8441</strain>
    </source>
</reference>